<feature type="compositionally biased region" description="Basic and acidic residues" evidence="1">
    <location>
        <begin position="263"/>
        <end position="275"/>
    </location>
</feature>
<dbReference type="OrthoDB" id="2538274at2759"/>
<evidence type="ECO:0000313" key="2">
    <source>
        <dbReference type="EMBL" id="ORY76896.1"/>
    </source>
</evidence>
<feature type="region of interest" description="Disordered" evidence="1">
    <location>
        <begin position="1"/>
        <end position="53"/>
    </location>
</feature>
<dbReference type="InParanoid" id="A0A1Y2F0L1"/>
<comment type="caution">
    <text evidence="2">The sequence shown here is derived from an EMBL/GenBank/DDBJ whole genome shotgun (WGS) entry which is preliminary data.</text>
</comment>
<accession>A0A1Y2F0L1</accession>
<name>A0A1Y2F0L1_9BASI</name>
<sequence>MADFLTQPIHPPPSSPPAAIKEAHKHTPSPLAAASTTAGDDDSSVLTTSTSGEAAHQATATAFSQLRTSQGAEGEQQIEAPNVKKGDWRTWGKVEARVLVWQDGALRKGKKTIEQPKEEWVMDGTLWVTANNQLVFILDRTGTPRCIALEREPAAPARRLSLFGGTSNSRKSFSAASGPAPASFSSAAGVPPAQGAEETAIADEEEPAGAQVPGSSSNNEASGGVKGFVKSVKNVFKKSDDTDAQAQEGAEGDRRLSLSRTKSKTENLKLERTRSTSEPMLATPFPSYKGFPISALYVADPASVLTVRYFRTRGTSTPFWAPAQAAPLSSPNDLEDHPKPLGGLQRDGADNTLPPCVEIDVAPRPEGRKARKTGGGDEGEQREVTIGFNFLETMLWKEAEDFRAHMDAVMIVSPAPAAAPAAPAANPAPVASV</sequence>
<feature type="region of interest" description="Disordered" evidence="1">
    <location>
        <begin position="160"/>
        <end position="224"/>
    </location>
</feature>
<keyword evidence="3" id="KW-1185">Reference proteome</keyword>
<organism evidence="2 3">
    <name type="scientific">Leucosporidium creatinivorum</name>
    <dbReference type="NCBI Taxonomy" id="106004"/>
    <lineage>
        <taxon>Eukaryota</taxon>
        <taxon>Fungi</taxon>
        <taxon>Dikarya</taxon>
        <taxon>Basidiomycota</taxon>
        <taxon>Pucciniomycotina</taxon>
        <taxon>Microbotryomycetes</taxon>
        <taxon>Leucosporidiales</taxon>
        <taxon>Leucosporidium</taxon>
    </lineage>
</organism>
<dbReference type="EMBL" id="MCGR01000033">
    <property type="protein sequence ID" value="ORY76896.1"/>
    <property type="molecule type" value="Genomic_DNA"/>
</dbReference>
<feature type="compositionally biased region" description="Low complexity" evidence="1">
    <location>
        <begin position="28"/>
        <end position="51"/>
    </location>
</feature>
<reference evidence="2 3" key="1">
    <citation type="submission" date="2016-07" db="EMBL/GenBank/DDBJ databases">
        <title>Pervasive Adenine N6-methylation of Active Genes in Fungi.</title>
        <authorList>
            <consortium name="DOE Joint Genome Institute"/>
            <person name="Mondo S.J."/>
            <person name="Dannebaum R.O."/>
            <person name="Kuo R.C."/>
            <person name="Labutti K."/>
            <person name="Haridas S."/>
            <person name="Kuo A."/>
            <person name="Salamov A."/>
            <person name="Ahrendt S.R."/>
            <person name="Lipzen A."/>
            <person name="Sullivan W."/>
            <person name="Andreopoulos W.B."/>
            <person name="Clum A."/>
            <person name="Lindquist E."/>
            <person name="Daum C."/>
            <person name="Ramamoorthy G.K."/>
            <person name="Gryganskyi A."/>
            <person name="Culley D."/>
            <person name="Magnuson J.K."/>
            <person name="James T.Y."/>
            <person name="O'Malley M.A."/>
            <person name="Stajich J.E."/>
            <person name="Spatafora J.W."/>
            <person name="Visel A."/>
            <person name="Grigoriev I.V."/>
        </authorList>
    </citation>
    <scope>NUCLEOTIDE SEQUENCE [LARGE SCALE GENOMIC DNA]</scope>
    <source>
        <strain evidence="2 3">62-1032</strain>
    </source>
</reference>
<dbReference type="Proteomes" id="UP000193467">
    <property type="component" value="Unassembled WGS sequence"/>
</dbReference>
<feature type="region of interest" description="Disordered" evidence="1">
    <location>
        <begin position="240"/>
        <end position="275"/>
    </location>
</feature>
<evidence type="ECO:0000313" key="3">
    <source>
        <dbReference type="Proteomes" id="UP000193467"/>
    </source>
</evidence>
<gene>
    <name evidence="2" type="ORF">BCR35DRAFT_305648</name>
</gene>
<feature type="region of interest" description="Disordered" evidence="1">
    <location>
        <begin position="322"/>
        <end position="381"/>
    </location>
</feature>
<feature type="compositionally biased region" description="Low complexity" evidence="1">
    <location>
        <begin position="172"/>
        <end position="189"/>
    </location>
</feature>
<dbReference type="AlphaFoldDB" id="A0A1Y2F0L1"/>
<evidence type="ECO:0000256" key="1">
    <source>
        <dbReference type="SAM" id="MobiDB-lite"/>
    </source>
</evidence>
<proteinExistence type="predicted"/>
<protein>
    <submittedName>
        <fullName evidence="2">Uncharacterized protein</fullName>
    </submittedName>
</protein>